<keyword evidence="1" id="KW-0812">Transmembrane</keyword>
<feature type="transmembrane region" description="Helical" evidence="1">
    <location>
        <begin position="206"/>
        <end position="224"/>
    </location>
</feature>
<sequence>MRAFIDKVFVHSLILFILAYFISTIWTEVIFLHAMSAAGFIMLISILIVMPKRVLVLPILLISLSIAIVWLTSSPLGILWSGLREMSSIIPLVILITLISWIISHRPYVKALLSRGQNRIHTPIRFYTFTAAISHFISSFMTVGGIVFTFQMFQNLKRTETSNQAWDFTLSTAIMRGFTLTVLWTAVHPAFAYVIAGTNAPLIPTVLKGLGLALIGLVLAIFIFKFQMNQRKINVDVVPDFKNDMNERLDGLVWKFLIWVALLMGGIYTFNQGLDVNILLAVPVVIMVVTTLYFVCNRALAEYKQRWRRLMTVDLGNKKKEMILILSAGLLVGALKETGYGEVLFGYFLTGIDWLNLNVLIGLTFVVILLGFCGFPPIPAMVLLSGILMGIPGGYSTDLVALSLLLGVAVTLVIAPVTVPLLLISSQNKRSLAENGFRWNIVFGVSLLIVGIVYIQVLTLF</sequence>
<feature type="transmembrane region" description="Helical" evidence="1">
    <location>
        <begin position="436"/>
        <end position="457"/>
    </location>
</feature>
<organism evidence="2 3">
    <name type="scientific">Halalkalibacter akibai (strain ATCC 43226 / DSM 21942 / CIP 109018 / JCM 9157 / 1139)</name>
    <name type="common">Bacillus akibai</name>
    <dbReference type="NCBI Taxonomy" id="1236973"/>
    <lineage>
        <taxon>Bacteria</taxon>
        <taxon>Bacillati</taxon>
        <taxon>Bacillota</taxon>
        <taxon>Bacilli</taxon>
        <taxon>Bacillales</taxon>
        <taxon>Bacillaceae</taxon>
        <taxon>Halalkalibacter</taxon>
    </lineage>
</organism>
<protein>
    <submittedName>
        <fullName evidence="2">Uncharacterized protein</fullName>
    </submittedName>
</protein>
<dbReference type="RefSeq" id="WP_035668116.1">
    <property type="nucleotide sequence ID" value="NZ_BAUV01000071.1"/>
</dbReference>
<name>W4QZA1_HALA3</name>
<dbReference type="AlphaFoldDB" id="W4QZA1"/>
<proteinExistence type="predicted"/>
<accession>W4QZA1</accession>
<feature type="transmembrane region" description="Helical" evidence="1">
    <location>
        <begin position="252"/>
        <end position="270"/>
    </location>
</feature>
<dbReference type="Proteomes" id="UP000018896">
    <property type="component" value="Unassembled WGS sequence"/>
</dbReference>
<feature type="transmembrane region" description="Helical" evidence="1">
    <location>
        <begin position="7"/>
        <end position="23"/>
    </location>
</feature>
<keyword evidence="1" id="KW-0472">Membrane</keyword>
<evidence type="ECO:0000256" key="1">
    <source>
        <dbReference type="SAM" id="Phobius"/>
    </source>
</evidence>
<dbReference type="OrthoDB" id="2813114at2"/>
<evidence type="ECO:0000313" key="3">
    <source>
        <dbReference type="Proteomes" id="UP000018896"/>
    </source>
</evidence>
<feature type="transmembrane region" description="Helical" evidence="1">
    <location>
        <begin position="56"/>
        <end position="80"/>
    </location>
</feature>
<feature type="transmembrane region" description="Helical" evidence="1">
    <location>
        <begin position="86"/>
        <end position="103"/>
    </location>
</feature>
<evidence type="ECO:0000313" key="2">
    <source>
        <dbReference type="EMBL" id="GAE37401.1"/>
    </source>
</evidence>
<comment type="caution">
    <text evidence="2">The sequence shown here is derived from an EMBL/GenBank/DDBJ whole genome shotgun (WGS) entry which is preliminary data.</text>
</comment>
<feature type="transmembrane region" description="Helical" evidence="1">
    <location>
        <begin position="322"/>
        <end position="348"/>
    </location>
</feature>
<feature type="transmembrane region" description="Helical" evidence="1">
    <location>
        <begin position="378"/>
        <end position="395"/>
    </location>
</feature>
<reference evidence="2 3" key="1">
    <citation type="journal article" date="2014" name="Genome Announc.">
        <title>Draft Genome Sequences of Three Alkaliphilic Bacillus Strains, Bacillus wakoensis JCM 9140T, Bacillus akibai JCM 9157T, and Bacillus hemicellulosilyticus JCM 9152T.</title>
        <authorList>
            <person name="Yuki M."/>
            <person name="Oshima K."/>
            <person name="Suda W."/>
            <person name="Oshida Y."/>
            <person name="Kitamura K."/>
            <person name="Iida T."/>
            <person name="Hattori M."/>
            <person name="Ohkuma M."/>
        </authorList>
    </citation>
    <scope>NUCLEOTIDE SEQUENCE [LARGE SCALE GENOMIC DNA]</scope>
    <source>
        <strain evidence="2 3">JCM 9157</strain>
    </source>
</reference>
<feature type="transmembrane region" description="Helical" evidence="1">
    <location>
        <begin position="124"/>
        <end position="150"/>
    </location>
</feature>
<gene>
    <name evidence="2" type="ORF">JCM9157_4678</name>
</gene>
<keyword evidence="1" id="KW-1133">Transmembrane helix</keyword>
<dbReference type="STRING" id="1236973.JCM9157_4678"/>
<dbReference type="eggNOG" id="COG2610">
    <property type="taxonomic scope" value="Bacteria"/>
</dbReference>
<dbReference type="EMBL" id="BAUV01000071">
    <property type="protein sequence ID" value="GAE37401.1"/>
    <property type="molecule type" value="Genomic_DNA"/>
</dbReference>
<feature type="transmembrane region" description="Helical" evidence="1">
    <location>
        <begin position="401"/>
        <end position="424"/>
    </location>
</feature>
<feature type="transmembrane region" description="Helical" evidence="1">
    <location>
        <begin position="29"/>
        <end position="49"/>
    </location>
</feature>
<feature type="transmembrane region" description="Helical" evidence="1">
    <location>
        <begin position="276"/>
        <end position="301"/>
    </location>
</feature>
<feature type="transmembrane region" description="Helical" evidence="1">
    <location>
        <begin position="354"/>
        <end position="373"/>
    </location>
</feature>
<keyword evidence="3" id="KW-1185">Reference proteome</keyword>